<protein>
    <submittedName>
        <fullName evidence="1">Uncharacterized protein</fullName>
    </submittedName>
</protein>
<reference evidence="1" key="2">
    <citation type="submission" date="2021-08" db="EMBL/GenBank/DDBJ databases">
        <authorList>
            <person name="Tani A."/>
            <person name="Ola A."/>
            <person name="Ogura Y."/>
            <person name="Katsura K."/>
            <person name="Hayashi T."/>
        </authorList>
    </citation>
    <scope>NUCLEOTIDE SEQUENCE</scope>
    <source>
        <strain evidence="1">NBRC 103626</strain>
    </source>
</reference>
<evidence type="ECO:0000313" key="1">
    <source>
        <dbReference type="EMBL" id="GJD79572.1"/>
    </source>
</evidence>
<accession>A0AA37HPG1</accession>
<reference evidence="1" key="1">
    <citation type="journal article" date="2016" name="Front. Microbiol.">
        <title>Genome Sequence of the Piezophilic, Mesophilic Sulfate-Reducing Bacterium Desulfovibrio indicus J2T.</title>
        <authorList>
            <person name="Cao J."/>
            <person name="Maignien L."/>
            <person name="Shao Z."/>
            <person name="Alain K."/>
            <person name="Jebbar M."/>
        </authorList>
    </citation>
    <scope>NUCLEOTIDE SEQUENCE</scope>
    <source>
        <strain evidence="1">NBRC 103626</strain>
    </source>
</reference>
<organism evidence="1 2">
    <name type="scientific">Methylobacterium gregans</name>
    <dbReference type="NCBI Taxonomy" id="374424"/>
    <lineage>
        <taxon>Bacteria</taxon>
        <taxon>Pseudomonadati</taxon>
        <taxon>Pseudomonadota</taxon>
        <taxon>Alphaproteobacteria</taxon>
        <taxon>Hyphomicrobiales</taxon>
        <taxon>Methylobacteriaceae</taxon>
        <taxon>Methylobacterium</taxon>
    </lineage>
</organism>
<proteinExistence type="predicted"/>
<dbReference type="EMBL" id="BPQM01000064">
    <property type="protein sequence ID" value="GJD79572.1"/>
    <property type="molecule type" value="Genomic_DNA"/>
</dbReference>
<sequence>MADATNISSVPFDGAEVWATLTPSMQARVGALALEAAVGRAVAEHAFDPASRAGMEAERNALDALQEAVLGMDGLSDKAWVETANWGASVVELFRLPSVLGQACHACGCSERDPCDEGCGWHDAVTCTACAVPVQANLSGDTL</sequence>
<name>A0AA37HPG1_9HYPH</name>
<dbReference type="Proteomes" id="UP001055108">
    <property type="component" value="Unassembled WGS sequence"/>
</dbReference>
<comment type="caution">
    <text evidence="1">The sequence shown here is derived from an EMBL/GenBank/DDBJ whole genome shotgun (WGS) entry which is preliminary data.</text>
</comment>
<dbReference type="AlphaFoldDB" id="A0AA37HPG1"/>
<evidence type="ECO:0000313" key="2">
    <source>
        <dbReference type="Proteomes" id="UP001055108"/>
    </source>
</evidence>
<keyword evidence="2" id="KW-1185">Reference proteome</keyword>
<gene>
    <name evidence="1" type="ORF">NBEOAGPD_2801</name>
</gene>
<dbReference type="RefSeq" id="WP_238303549.1">
    <property type="nucleotide sequence ID" value="NZ_BPQM01000064.1"/>
</dbReference>